<feature type="compositionally biased region" description="Acidic residues" evidence="2">
    <location>
        <begin position="210"/>
        <end position="225"/>
    </location>
</feature>
<gene>
    <name evidence="4" type="ORF">A3G53_00945</name>
</gene>
<feature type="signal peptide" evidence="3">
    <location>
        <begin position="1"/>
        <end position="25"/>
    </location>
</feature>
<keyword evidence="1" id="KW-0175">Coiled coil</keyword>
<name>A0A1F6Y5X7_9BACT</name>
<dbReference type="AlphaFoldDB" id="A0A1F6Y5X7"/>
<evidence type="ECO:0008006" key="6">
    <source>
        <dbReference type="Google" id="ProtNLM"/>
    </source>
</evidence>
<evidence type="ECO:0000313" key="5">
    <source>
        <dbReference type="Proteomes" id="UP000178645"/>
    </source>
</evidence>
<reference evidence="4 5" key="1">
    <citation type="journal article" date="2016" name="Nat. Commun.">
        <title>Thousands of microbial genomes shed light on interconnected biogeochemical processes in an aquifer system.</title>
        <authorList>
            <person name="Anantharaman K."/>
            <person name="Brown C.T."/>
            <person name="Hug L.A."/>
            <person name="Sharon I."/>
            <person name="Castelle C.J."/>
            <person name="Probst A.J."/>
            <person name="Thomas B.C."/>
            <person name="Singh A."/>
            <person name="Wilkins M.J."/>
            <person name="Karaoz U."/>
            <person name="Brodie E.L."/>
            <person name="Williams K.H."/>
            <person name="Hubbard S.S."/>
            <person name="Banfield J.F."/>
        </authorList>
    </citation>
    <scope>NUCLEOTIDE SEQUENCE [LARGE SCALE GENOMIC DNA]</scope>
</reference>
<feature type="coiled-coil region" evidence="1">
    <location>
        <begin position="67"/>
        <end position="98"/>
    </location>
</feature>
<evidence type="ECO:0000256" key="3">
    <source>
        <dbReference type="SAM" id="SignalP"/>
    </source>
</evidence>
<accession>A0A1F6Y5X7</accession>
<feature type="region of interest" description="Disordered" evidence="2">
    <location>
        <begin position="203"/>
        <end position="225"/>
    </location>
</feature>
<organism evidence="4 5">
    <name type="scientific">Candidatus Nomurabacteria bacterium RIFCSPLOWO2_12_FULL_44_11</name>
    <dbReference type="NCBI Taxonomy" id="1801796"/>
    <lineage>
        <taxon>Bacteria</taxon>
        <taxon>Candidatus Nomuraibacteriota</taxon>
    </lineage>
</organism>
<dbReference type="Proteomes" id="UP000178645">
    <property type="component" value="Unassembled WGS sequence"/>
</dbReference>
<proteinExistence type="predicted"/>
<evidence type="ECO:0000256" key="1">
    <source>
        <dbReference type="SAM" id="Coils"/>
    </source>
</evidence>
<dbReference type="EMBL" id="MFVU01000018">
    <property type="protein sequence ID" value="OGJ01764.1"/>
    <property type="molecule type" value="Genomic_DNA"/>
</dbReference>
<protein>
    <recommendedName>
        <fullName evidence="6">DUF5667 domain-containing protein</fullName>
    </recommendedName>
</protein>
<comment type="caution">
    <text evidence="4">The sequence shown here is derived from an EMBL/GenBank/DDBJ whole genome shotgun (WGS) entry which is preliminary data.</text>
</comment>
<evidence type="ECO:0000256" key="2">
    <source>
        <dbReference type="SAM" id="MobiDB-lite"/>
    </source>
</evidence>
<evidence type="ECO:0000313" key="4">
    <source>
        <dbReference type="EMBL" id="OGJ01764.1"/>
    </source>
</evidence>
<feature type="chain" id="PRO_5009527505" description="DUF5667 domain-containing protein" evidence="3">
    <location>
        <begin position="26"/>
        <end position="225"/>
    </location>
</feature>
<sequence>MKKYLNIAIFLTLVGAVVLSPVARAEDGNRGPGGAGFRDERKALIQTFRDDREEFKATMKAEREAFVAKLKSDRETFLAELKAKKEEFKNKTLEAKNEWRGRALTMIGTSFEMAIRNLERIQTRVGEIIDGLDDEDTTDAEALLALSKEKLETAKDKLVDIKELLPESGEKITVEIFEQIKSLAREAKDLLKESRHTLVQAIKEVKGLGEENDEGDDTENDDDEE</sequence>
<keyword evidence="3" id="KW-0732">Signal</keyword>